<name>A0A6N6VJ91_9HYPH</name>
<dbReference type="SUPFAM" id="SSF56300">
    <property type="entry name" value="Metallo-dependent phosphatases"/>
    <property type="match status" value="1"/>
</dbReference>
<feature type="domain" description="Calcineurin-like phosphoesterase" evidence="1">
    <location>
        <begin position="24"/>
        <end position="217"/>
    </location>
</feature>
<dbReference type="GO" id="GO:0008803">
    <property type="term" value="F:bis(5'-nucleosyl)-tetraphosphatase (symmetrical) activity"/>
    <property type="evidence" value="ECO:0007669"/>
    <property type="project" value="TreeGrafter"/>
</dbReference>
<dbReference type="Proteomes" id="UP000468901">
    <property type="component" value="Unassembled WGS sequence"/>
</dbReference>
<comment type="caution">
    <text evidence="2">The sequence shown here is derived from an EMBL/GenBank/DDBJ whole genome shotgun (WGS) entry which is preliminary data.</text>
</comment>
<dbReference type="GO" id="GO:0110154">
    <property type="term" value="P:RNA decapping"/>
    <property type="evidence" value="ECO:0007669"/>
    <property type="project" value="TreeGrafter"/>
</dbReference>
<accession>A0A6N6VJ91</accession>
<keyword evidence="3" id="KW-1185">Reference proteome</keyword>
<evidence type="ECO:0000313" key="3">
    <source>
        <dbReference type="Proteomes" id="UP000468901"/>
    </source>
</evidence>
<dbReference type="InterPro" id="IPR050126">
    <property type="entry name" value="Ap4A_hydrolase"/>
</dbReference>
<dbReference type="AlphaFoldDB" id="A0A6N6VJ91"/>
<evidence type="ECO:0000259" key="1">
    <source>
        <dbReference type="Pfam" id="PF00149"/>
    </source>
</evidence>
<evidence type="ECO:0000313" key="2">
    <source>
        <dbReference type="EMBL" id="KAB7741346.1"/>
    </source>
</evidence>
<dbReference type="InterPro" id="IPR004843">
    <property type="entry name" value="Calcineurin-like_PHP"/>
</dbReference>
<dbReference type="InterPro" id="IPR029052">
    <property type="entry name" value="Metallo-depent_PP-like"/>
</dbReference>
<gene>
    <name evidence="2" type="ORF">F2P47_05105</name>
</gene>
<proteinExistence type="predicted"/>
<protein>
    <submittedName>
        <fullName evidence="2">Serine/threonine protein phosphatase</fullName>
    </submittedName>
</protein>
<dbReference type="GO" id="GO:0005737">
    <property type="term" value="C:cytoplasm"/>
    <property type="evidence" value="ECO:0007669"/>
    <property type="project" value="TreeGrafter"/>
</dbReference>
<sequence>MVKRVREAVGVAERKPAAIPDGVRVYAVGDIHGRDDLLANMLQRVEADAHARPPARNIVIFLGDYVDRGLQSKQVLDRLTSHPLAGFEFVYLKGNHEAAMLEFMRDANFGRTWKYYGGLETLHSYGITELTLSDNPDDFERAREHLLKVLPVAHRRFLETLRLSVEIGDYFFVHAGVAPGISLARQVEDDLLWIRDKFLQSDMWFGKVVVHGHTPKERPVFRPNRIGIDTGAYMTNVLSCLALEGQEMRIIQTADVVMAAFSGTAAE</sequence>
<dbReference type="CDD" id="cd00144">
    <property type="entry name" value="MPP_PPP_family"/>
    <property type="match status" value="1"/>
</dbReference>
<dbReference type="Pfam" id="PF00149">
    <property type="entry name" value="Metallophos"/>
    <property type="match status" value="1"/>
</dbReference>
<dbReference type="InterPro" id="IPR006186">
    <property type="entry name" value="Ser/Thr-sp_prot-phosphatase"/>
</dbReference>
<dbReference type="PANTHER" id="PTHR42850">
    <property type="entry name" value="METALLOPHOSPHOESTERASE"/>
    <property type="match status" value="1"/>
</dbReference>
<dbReference type="GO" id="GO:0016791">
    <property type="term" value="F:phosphatase activity"/>
    <property type="evidence" value="ECO:0007669"/>
    <property type="project" value="TreeGrafter"/>
</dbReference>
<dbReference type="EMBL" id="WESC01000004">
    <property type="protein sequence ID" value="KAB7741346.1"/>
    <property type="molecule type" value="Genomic_DNA"/>
</dbReference>
<dbReference type="PRINTS" id="PR00114">
    <property type="entry name" value="STPHPHTASE"/>
</dbReference>
<dbReference type="Gene3D" id="3.60.21.10">
    <property type="match status" value="1"/>
</dbReference>
<dbReference type="PANTHER" id="PTHR42850:SF4">
    <property type="entry name" value="ZINC-DEPENDENT ENDOPOLYPHOSPHATASE"/>
    <property type="match status" value="1"/>
</dbReference>
<reference evidence="2 3" key="1">
    <citation type="submission" date="2019-09" db="EMBL/GenBank/DDBJ databases">
        <title>Parvibaculum sedimenti sp. nov., isolated from sediment.</title>
        <authorList>
            <person name="Wang Y."/>
        </authorList>
    </citation>
    <scope>NUCLEOTIDE SEQUENCE [LARGE SCALE GENOMIC DNA]</scope>
    <source>
        <strain evidence="2 3">HXT-9</strain>
    </source>
</reference>
<organism evidence="2 3">
    <name type="scientific">Parvibaculum sedimenti</name>
    <dbReference type="NCBI Taxonomy" id="2608632"/>
    <lineage>
        <taxon>Bacteria</taxon>
        <taxon>Pseudomonadati</taxon>
        <taxon>Pseudomonadota</taxon>
        <taxon>Alphaproteobacteria</taxon>
        <taxon>Hyphomicrobiales</taxon>
        <taxon>Parvibaculaceae</taxon>
        <taxon>Parvibaculum</taxon>
    </lineage>
</organism>